<keyword evidence="4" id="KW-1185">Reference proteome</keyword>
<reference evidence="3" key="1">
    <citation type="submission" date="2022-12" db="EMBL/GenBank/DDBJ databases">
        <title>Draft genome assemblies for two species of Escallonia (Escalloniales).</title>
        <authorList>
            <person name="Chanderbali A."/>
            <person name="Dervinis C."/>
            <person name="Anghel I."/>
            <person name="Soltis D."/>
            <person name="Soltis P."/>
            <person name="Zapata F."/>
        </authorList>
    </citation>
    <scope>NUCLEOTIDE SEQUENCE</scope>
    <source>
        <strain evidence="3">UCBG92.1500</strain>
        <tissue evidence="3">Leaf</tissue>
    </source>
</reference>
<evidence type="ECO:0000313" key="4">
    <source>
        <dbReference type="Proteomes" id="UP001187471"/>
    </source>
</evidence>
<dbReference type="InterPro" id="IPR032238">
    <property type="entry name" value="ATP-synth_Z"/>
</dbReference>
<dbReference type="EMBL" id="JAVXUO010003215">
    <property type="protein sequence ID" value="KAK2965517.1"/>
    <property type="molecule type" value="Genomic_DNA"/>
</dbReference>
<feature type="transmembrane region" description="Helical" evidence="2">
    <location>
        <begin position="21"/>
        <end position="42"/>
    </location>
</feature>
<proteinExistence type="predicted"/>
<name>A0AA88QCI2_9ASTE</name>
<accession>A0AA88QCI2</accession>
<evidence type="ECO:0000313" key="3">
    <source>
        <dbReference type="EMBL" id="KAK2965517.1"/>
    </source>
</evidence>
<dbReference type="PANTHER" id="PTHR35165">
    <property type="entry name" value="OS08G0113900 PROTEIN"/>
    <property type="match status" value="1"/>
</dbReference>
<organism evidence="3 4">
    <name type="scientific">Escallonia rubra</name>
    <dbReference type="NCBI Taxonomy" id="112253"/>
    <lineage>
        <taxon>Eukaryota</taxon>
        <taxon>Viridiplantae</taxon>
        <taxon>Streptophyta</taxon>
        <taxon>Embryophyta</taxon>
        <taxon>Tracheophyta</taxon>
        <taxon>Spermatophyta</taxon>
        <taxon>Magnoliopsida</taxon>
        <taxon>eudicotyledons</taxon>
        <taxon>Gunneridae</taxon>
        <taxon>Pentapetalae</taxon>
        <taxon>asterids</taxon>
        <taxon>campanulids</taxon>
        <taxon>Escalloniales</taxon>
        <taxon>Escalloniaceae</taxon>
        <taxon>Escallonia</taxon>
    </lineage>
</organism>
<keyword evidence="2" id="KW-0812">Transmembrane</keyword>
<dbReference type="Pfam" id="PF16594">
    <property type="entry name" value="ATP-synt_Z"/>
    <property type="match status" value="1"/>
</dbReference>
<gene>
    <name evidence="3" type="ORF">RJ640_008867</name>
</gene>
<protein>
    <submittedName>
        <fullName evidence="3">Uncharacterized protein</fullName>
    </submittedName>
</protein>
<sequence>MGSNEEERELKYKRRQKIVKACIACLGSFLISMFGGLILAFWELKYHPTNSQLWMVPFGLIVFATPVIVWFSVFISDISTPERVDASSPKHPDALQDTAIRDPERDDRKVSA</sequence>
<comment type="caution">
    <text evidence="3">The sequence shown here is derived from an EMBL/GenBank/DDBJ whole genome shotgun (WGS) entry which is preliminary data.</text>
</comment>
<keyword evidence="2" id="KW-1133">Transmembrane helix</keyword>
<feature type="transmembrane region" description="Helical" evidence="2">
    <location>
        <begin position="54"/>
        <end position="75"/>
    </location>
</feature>
<keyword evidence="2" id="KW-0472">Membrane</keyword>
<evidence type="ECO:0000256" key="1">
    <source>
        <dbReference type="SAM" id="MobiDB-lite"/>
    </source>
</evidence>
<dbReference type="Proteomes" id="UP001187471">
    <property type="component" value="Unassembled WGS sequence"/>
</dbReference>
<evidence type="ECO:0000256" key="2">
    <source>
        <dbReference type="SAM" id="Phobius"/>
    </source>
</evidence>
<feature type="region of interest" description="Disordered" evidence="1">
    <location>
        <begin position="82"/>
        <end position="112"/>
    </location>
</feature>
<dbReference type="PANTHER" id="PTHR35165:SF1">
    <property type="entry name" value="OS04G0577375 PROTEIN"/>
    <property type="match status" value="1"/>
</dbReference>
<dbReference type="AlphaFoldDB" id="A0AA88QCI2"/>